<organism evidence="2 3">
    <name type="scientific">Pleurodeles waltl</name>
    <name type="common">Iberian ribbed newt</name>
    <dbReference type="NCBI Taxonomy" id="8319"/>
    <lineage>
        <taxon>Eukaryota</taxon>
        <taxon>Metazoa</taxon>
        <taxon>Chordata</taxon>
        <taxon>Craniata</taxon>
        <taxon>Vertebrata</taxon>
        <taxon>Euteleostomi</taxon>
        <taxon>Amphibia</taxon>
        <taxon>Batrachia</taxon>
        <taxon>Caudata</taxon>
        <taxon>Salamandroidea</taxon>
        <taxon>Salamandridae</taxon>
        <taxon>Pleurodelinae</taxon>
        <taxon>Pleurodeles</taxon>
    </lineage>
</organism>
<feature type="region of interest" description="Disordered" evidence="1">
    <location>
        <begin position="54"/>
        <end position="98"/>
    </location>
</feature>
<evidence type="ECO:0000256" key="1">
    <source>
        <dbReference type="SAM" id="MobiDB-lite"/>
    </source>
</evidence>
<keyword evidence="3" id="KW-1185">Reference proteome</keyword>
<protein>
    <submittedName>
        <fullName evidence="2">Uncharacterized protein</fullName>
    </submittedName>
</protein>
<evidence type="ECO:0000313" key="2">
    <source>
        <dbReference type="EMBL" id="KAJ1208255.1"/>
    </source>
</evidence>
<accession>A0AAV7W5W6</accession>
<dbReference type="AlphaFoldDB" id="A0AAV7W5W6"/>
<reference evidence="2" key="1">
    <citation type="journal article" date="2022" name="bioRxiv">
        <title>Sequencing and chromosome-scale assembly of the giantPleurodeles waltlgenome.</title>
        <authorList>
            <person name="Brown T."/>
            <person name="Elewa A."/>
            <person name="Iarovenko S."/>
            <person name="Subramanian E."/>
            <person name="Araus A.J."/>
            <person name="Petzold A."/>
            <person name="Susuki M."/>
            <person name="Suzuki K.-i.T."/>
            <person name="Hayashi T."/>
            <person name="Toyoda A."/>
            <person name="Oliveira C."/>
            <person name="Osipova E."/>
            <person name="Leigh N.D."/>
            <person name="Simon A."/>
            <person name="Yun M.H."/>
        </authorList>
    </citation>
    <scope>NUCLEOTIDE SEQUENCE</scope>
    <source>
        <strain evidence="2">20211129_DDA</strain>
        <tissue evidence="2">Liver</tissue>
    </source>
</reference>
<gene>
    <name evidence="2" type="ORF">NDU88_003641</name>
</gene>
<name>A0AAV7W5W6_PLEWA</name>
<dbReference type="EMBL" id="JANPWB010000002">
    <property type="protein sequence ID" value="KAJ1208255.1"/>
    <property type="molecule type" value="Genomic_DNA"/>
</dbReference>
<comment type="caution">
    <text evidence="2">The sequence shown here is derived from an EMBL/GenBank/DDBJ whole genome shotgun (WGS) entry which is preliminary data.</text>
</comment>
<sequence>MAAWPRWRLCQTLINELRTGPENILHKHAQEELYMKRKPFVKLRIDECQTIGVSGGERRGIAPHTAPITGASETKMADDQRNSRSCIEAPTGLSPAAPLPIDLQRKQKIPVKHTGACDPSS</sequence>
<evidence type="ECO:0000313" key="3">
    <source>
        <dbReference type="Proteomes" id="UP001066276"/>
    </source>
</evidence>
<dbReference type="Proteomes" id="UP001066276">
    <property type="component" value="Chromosome 1_2"/>
</dbReference>
<proteinExistence type="predicted"/>